<organism evidence="4 5">
    <name type="scientific">Streptomyces formicae</name>
    <dbReference type="NCBI Taxonomy" id="1616117"/>
    <lineage>
        <taxon>Bacteria</taxon>
        <taxon>Bacillati</taxon>
        <taxon>Actinomycetota</taxon>
        <taxon>Actinomycetes</taxon>
        <taxon>Kitasatosporales</taxon>
        <taxon>Streptomycetaceae</taxon>
        <taxon>Streptomyces</taxon>
    </lineage>
</organism>
<evidence type="ECO:0000259" key="3">
    <source>
        <dbReference type="PROSITE" id="PS01031"/>
    </source>
</evidence>
<dbReference type="AlphaFoldDB" id="A0A291QKJ5"/>
<dbReference type="RefSeq" id="WP_098246214.1">
    <property type="nucleotide sequence ID" value="NZ_CP022685.1"/>
</dbReference>
<dbReference type="Proteomes" id="UP000221011">
    <property type="component" value="Chromosome"/>
</dbReference>
<dbReference type="CDD" id="cd06464">
    <property type="entry name" value="ACD_sHsps-like"/>
    <property type="match status" value="1"/>
</dbReference>
<keyword evidence="4" id="KW-0346">Stress response</keyword>
<accession>A0A291QKJ5</accession>
<dbReference type="Pfam" id="PF00011">
    <property type="entry name" value="HSP20"/>
    <property type="match status" value="1"/>
</dbReference>
<gene>
    <name evidence="4" type="ORF">KY5_7211</name>
</gene>
<sequence length="141" mass="15102">MSSMINRLPNWPQGLPDVFGWIEGGIPGLHPTPGVHGIRIEESCTDGVYSLRAELPGVDPDKDIDITVTEGVLTLCAERSAGTAGDRHSEFRYGTFARAVRLPSGARGDEATAEYEGGVLTITVPVPEGKHATRTIPVRHT</sequence>
<dbReference type="InterPro" id="IPR031107">
    <property type="entry name" value="Small_HSP"/>
</dbReference>
<evidence type="ECO:0000313" key="5">
    <source>
        <dbReference type="Proteomes" id="UP000221011"/>
    </source>
</evidence>
<comment type="similarity">
    <text evidence="1 2">Belongs to the small heat shock protein (HSP20) family.</text>
</comment>
<feature type="domain" description="SHSP" evidence="3">
    <location>
        <begin position="31"/>
        <end position="141"/>
    </location>
</feature>
<dbReference type="SUPFAM" id="SSF49764">
    <property type="entry name" value="HSP20-like chaperones"/>
    <property type="match status" value="1"/>
</dbReference>
<protein>
    <submittedName>
        <fullName evidence="4">Heat shock protein Hsp20</fullName>
    </submittedName>
</protein>
<dbReference type="PROSITE" id="PS01031">
    <property type="entry name" value="SHSP"/>
    <property type="match status" value="1"/>
</dbReference>
<proteinExistence type="inferred from homology"/>
<evidence type="ECO:0000256" key="2">
    <source>
        <dbReference type="RuleBase" id="RU003616"/>
    </source>
</evidence>
<reference evidence="4 5" key="1">
    <citation type="submission" date="2017-08" db="EMBL/GenBank/DDBJ databases">
        <title>Complete Genome Sequence of Streptomyces formicae KY5, the formicamycin producer.</title>
        <authorList>
            <person name="Holmes N.A."/>
            <person name="Devine R."/>
            <person name="Qin Z."/>
            <person name="Seipke R.F."/>
            <person name="Wilkinson B."/>
            <person name="Hutchings M.I."/>
        </authorList>
    </citation>
    <scope>NUCLEOTIDE SEQUENCE [LARGE SCALE GENOMIC DNA]</scope>
    <source>
        <strain evidence="4 5">KY5</strain>
    </source>
</reference>
<dbReference type="KEGG" id="sfk:KY5_7211"/>
<dbReference type="InterPro" id="IPR008978">
    <property type="entry name" value="HSP20-like_chaperone"/>
</dbReference>
<keyword evidence="5" id="KW-1185">Reference proteome</keyword>
<dbReference type="InterPro" id="IPR002068">
    <property type="entry name" value="A-crystallin/Hsp20_dom"/>
</dbReference>
<evidence type="ECO:0000313" key="4">
    <source>
        <dbReference type="EMBL" id="ATL32229.1"/>
    </source>
</evidence>
<dbReference type="EMBL" id="CP022685">
    <property type="protein sequence ID" value="ATL32229.1"/>
    <property type="molecule type" value="Genomic_DNA"/>
</dbReference>
<name>A0A291QKJ5_9ACTN</name>
<dbReference type="Gene3D" id="2.60.40.790">
    <property type="match status" value="1"/>
</dbReference>
<evidence type="ECO:0000256" key="1">
    <source>
        <dbReference type="PROSITE-ProRule" id="PRU00285"/>
    </source>
</evidence>
<dbReference type="PANTHER" id="PTHR11527">
    <property type="entry name" value="HEAT-SHOCK PROTEIN 20 FAMILY MEMBER"/>
    <property type="match status" value="1"/>
</dbReference>